<proteinExistence type="predicted"/>
<dbReference type="AlphaFoldDB" id="A0A102M2E7"/>
<dbReference type="Proteomes" id="UP000065521">
    <property type="component" value="Unassembled WGS sequence"/>
</dbReference>
<evidence type="ECO:0000313" key="4">
    <source>
        <dbReference type="Proteomes" id="UP000065521"/>
    </source>
</evidence>
<evidence type="ECO:0000313" key="1">
    <source>
        <dbReference type="EMBL" id="KUZ82449.1"/>
    </source>
</evidence>
<dbReference type="EMBL" id="LPDO01000054">
    <property type="protein sequence ID" value="KVT56559.1"/>
    <property type="molecule type" value="Genomic_DNA"/>
</dbReference>
<evidence type="ECO:0000313" key="3">
    <source>
        <dbReference type="Proteomes" id="UP000056732"/>
    </source>
</evidence>
<accession>A0A102M2E7</accession>
<organism evidence="1 4">
    <name type="scientific">Burkholderia ubonensis</name>
    <dbReference type="NCBI Taxonomy" id="101571"/>
    <lineage>
        <taxon>Bacteria</taxon>
        <taxon>Pseudomonadati</taxon>
        <taxon>Pseudomonadota</taxon>
        <taxon>Betaproteobacteria</taxon>
        <taxon>Burkholderiales</taxon>
        <taxon>Burkholderiaceae</taxon>
        <taxon>Burkholderia</taxon>
        <taxon>Burkholderia cepacia complex</taxon>
    </lineage>
</organism>
<evidence type="ECO:0000313" key="2">
    <source>
        <dbReference type="EMBL" id="KVT56559.1"/>
    </source>
</evidence>
<sequence>MEIMKLELTASQVKILLEALAETDKQWTDICNTSDDEDVVADYGNDLVLLRIVRDEITPKAVAAFGPDIVNFDRG</sequence>
<reference evidence="3 4" key="1">
    <citation type="submission" date="2015-11" db="EMBL/GenBank/DDBJ databases">
        <title>Expanding the genomic diversity of Burkholderia species for the development of highly accurate diagnostics.</title>
        <authorList>
            <person name="Sahl J."/>
            <person name="Keim P."/>
            <person name="Wagner D."/>
        </authorList>
    </citation>
    <scope>NUCLEOTIDE SEQUENCE [LARGE SCALE GENOMIC DNA]</scope>
    <source>
        <strain evidence="2 3">MSMB1137WGS</strain>
        <strain evidence="1 4">RF32-BP4</strain>
    </source>
</reference>
<gene>
    <name evidence="1" type="ORF">WI38_28595</name>
    <name evidence="2" type="ORF">WK53_31900</name>
</gene>
<comment type="caution">
    <text evidence="1">The sequence shown here is derived from an EMBL/GenBank/DDBJ whole genome shotgun (WGS) entry which is preliminary data.</text>
</comment>
<dbReference type="RefSeq" id="WP_059611996.1">
    <property type="nucleotide sequence ID" value="NZ_CABVPQ010000013.1"/>
</dbReference>
<name>A0A102M2E7_9BURK</name>
<dbReference type="GeneID" id="69003533"/>
<protein>
    <submittedName>
        <fullName evidence="1">Uncharacterized protein</fullName>
    </submittedName>
</protein>
<dbReference type="EMBL" id="LOTN01000068">
    <property type="protein sequence ID" value="KUZ82449.1"/>
    <property type="molecule type" value="Genomic_DNA"/>
</dbReference>
<dbReference type="Proteomes" id="UP000056732">
    <property type="component" value="Unassembled WGS sequence"/>
</dbReference>